<dbReference type="InterPro" id="IPR029044">
    <property type="entry name" value="Nucleotide-diphossugar_trans"/>
</dbReference>
<dbReference type="GO" id="GO:0016740">
    <property type="term" value="F:transferase activity"/>
    <property type="evidence" value="ECO:0007669"/>
    <property type="project" value="UniProtKB-KW"/>
</dbReference>
<dbReference type="EMBL" id="FUWR01000017">
    <property type="protein sequence ID" value="SKA10779.1"/>
    <property type="molecule type" value="Genomic_DNA"/>
</dbReference>
<evidence type="ECO:0000313" key="2">
    <source>
        <dbReference type="EMBL" id="SKA10779.1"/>
    </source>
</evidence>
<dbReference type="Gene3D" id="3.90.550.10">
    <property type="entry name" value="Spore Coat Polysaccharide Biosynthesis Protein SpsA, Chain A"/>
    <property type="match status" value="1"/>
</dbReference>
<dbReference type="RefSeq" id="WP_078790921.1">
    <property type="nucleotide sequence ID" value="NZ_FUWR01000017.1"/>
</dbReference>
<dbReference type="OrthoDB" id="9771846at2"/>
<dbReference type="AlphaFoldDB" id="A0A1T4R4A5"/>
<dbReference type="Proteomes" id="UP000190102">
    <property type="component" value="Unassembled WGS sequence"/>
</dbReference>
<feature type="domain" description="Glycosyltransferase 2-like" evidence="1">
    <location>
        <begin position="8"/>
        <end position="181"/>
    </location>
</feature>
<evidence type="ECO:0000313" key="3">
    <source>
        <dbReference type="Proteomes" id="UP000190102"/>
    </source>
</evidence>
<dbReference type="SUPFAM" id="SSF53448">
    <property type="entry name" value="Nucleotide-diphospho-sugar transferases"/>
    <property type="match status" value="1"/>
</dbReference>
<organism evidence="2 3">
    <name type="scientific">Trichlorobacter thiogenes</name>
    <dbReference type="NCBI Taxonomy" id="115783"/>
    <lineage>
        <taxon>Bacteria</taxon>
        <taxon>Pseudomonadati</taxon>
        <taxon>Thermodesulfobacteriota</taxon>
        <taxon>Desulfuromonadia</taxon>
        <taxon>Geobacterales</taxon>
        <taxon>Geobacteraceae</taxon>
        <taxon>Trichlorobacter</taxon>
    </lineage>
</organism>
<dbReference type="PANTHER" id="PTHR43179:SF7">
    <property type="entry name" value="RHAMNOSYLTRANSFERASE WBBL"/>
    <property type="match status" value="1"/>
</dbReference>
<sequence>MQVDVAFITVNYNTCALVEELIRFFKAVELPFSYGLVVVDNNSTDGSQAMLAQERWDGLLYIQTNENLGYGRGMNRGLQAVASRYACIMNTDLVLNQEALFALWSFFEARPEAGVASPVIMGSDHRVQGFLFLPSILALYSQTISKIRSKSWKLRLEKATAPLAVPGVLGAFFMIRRDLFADSLFDEDFFFYYEDSELAHRYWQRGIPCFVLPQVSIIHLGGQSTSAEGGRLFQESRRIYLEKCYGAPHTVLLALLDRFRLRFKYYKYLVLNSVVKSGKIQSKYDFYARLIQLTK</sequence>
<gene>
    <name evidence="2" type="ORF">SAMN02745119_02677</name>
</gene>
<protein>
    <submittedName>
        <fullName evidence="2">Glycosyltransferase, GT2 family</fullName>
    </submittedName>
</protein>
<dbReference type="Pfam" id="PF00535">
    <property type="entry name" value="Glycos_transf_2"/>
    <property type="match status" value="1"/>
</dbReference>
<evidence type="ECO:0000259" key="1">
    <source>
        <dbReference type="Pfam" id="PF00535"/>
    </source>
</evidence>
<dbReference type="STRING" id="115783.SAMN02745119_02677"/>
<name>A0A1T4R4A5_9BACT</name>
<keyword evidence="2" id="KW-0808">Transferase</keyword>
<dbReference type="PANTHER" id="PTHR43179">
    <property type="entry name" value="RHAMNOSYLTRANSFERASE WBBL"/>
    <property type="match status" value="1"/>
</dbReference>
<reference evidence="3" key="1">
    <citation type="submission" date="2017-02" db="EMBL/GenBank/DDBJ databases">
        <authorList>
            <person name="Varghese N."/>
            <person name="Submissions S."/>
        </authorList>
    </citation>
    <scope>NUCLEOTIDE SEQUENCE [LARGE SCALE GENOMIC DNA]</scope>
    <source>
        <strain evidence="3">ATCC BAA-34</strain>
    </source>
</reference>
<accession>A0A1T4R4A5</accession>
<keyword evidence="3" id="KW-1185">Reference proteome</keyword>
<proteinExistence type="predicted"/>
<dbReference type="InterPro" id="IPR001173">
    <property type="entry name" value="Glyco_trans_2-like"/>
</dbReference>